<evidence type="ECO:0000313" key="6">
    <source>
        <dbReference type="Proteomes" id="UP000001296"/>
    </source>
</evidence>
<dbReference type="GO" id="GO:0015768">
    <property type="term" value="P:maltose transport"/>
    <property type="evidence" value="ECO:0007669"/>
    <property type="project" value="TreeGrafter"/>
</dbReference>
<comment type="similarity">
    <text evidence="1">Belongs to the bacterial solute-binding protein 1 family.</text>
</comment>
<reference evidence="5 6" key="2">
    <citation type="journal article" date="2010" name="J. Bacteriol.">
        <title>Genome sequence of the polysaccharide-degrading, thermophilic anaerobe Spirochaeta thermophila DSM 6192.</title>
        <authorList>
            <person name="Angelov A."/>
            <person name="Liebl S."/>
            <person name="Ballschmiter M."/>
            <person name="Bomeke M."/>
            <person name="Lehmann R."/>
            <person name="Liesegang H."/>
            <person name="Daniel R."/>
            <person name="Liebl W."/>
        </authorList>
    </citation>
    <scope>NUCLEOTIDE SEQUENCE [LARGE SCALE GENOMIC DNA]</scope>
    <source>
        <strain evidence="6">ATCC 49972 / DSM 6192 / RI 19.B1</strain>
    </source>
</reference>
<dbReference type="eggNOG" id="COG1653">
    <property type="taxonomic scope" value="Bacteria"/>
</dbReference>
<sequence length="425" mass="47094">MKRCVLLSVLFLMAASFLWAGAQQEQGGGAGGQATIRYTRWAGTQEAKDFQALVDTFMMAHPEIKVETEFLPWGAYWEKVRTTVVSGDAADVLSMSHQSSSPYVTKGAFLALDDLPGAKELLDEMQPGTRAAVVYQGKIYGMPIGVGVRALIYNKKLLDEAGVPYPDPEKPMTWDEFIRTYKVLTKKNAQGEIVQAAVHFHWLEMWQALVVQMGGKILDDDIRPTRVMLNSPEGIAALKLAKRLFQEELEPPYSTEWAGPWGTPDSAVATGKVAFMHTGGWGIPPLKDAGIDFGTAPLPYPAGKQRATRGYVNFLSIYRGSQKVDAAWTFVKWMCGEGQPEFAKTGDLPANAKYLETVMKISPDYMKAFFSDLPYVITGPMLPTDEFTSLLEATMTDFFQDRISAEEAVRIIEEEGNKIIKKIYG</sequence>
<dbReference type="RefSeq" id="WP_013312905.1">
    <property type="nucleotide sequence ID" value="NC_014484.1"/>
</dbReference>
<dbReference type="EMBL" id="CP001698">
    <property type="protein sequence ID" value="ADN01064.1"/>
    <property type="molecule type" value="Genomic_DNA"/>
</dbReference>
<dbReference type="SUPFAM" id="SSF53850">
    <property type="entry name" value="Periplasmic binding protein-like II"/>
    <property type="match status" value="1"/>
</dbReference>
<evidence type="ECO:0008006" key="7">
    <source>
        <dbReference type="Google" id="ProtNLM"/>
    </source>
</evidence>
<evidence type="ECO:0000313" key="5">
    <source>
        <dbReference type="EMBL" id="ADN01064.1"/>
    </source>
</evidence>
<evidence type="ECO:0000256" key="2">
    <source>
        <dbReference type="ARBA" id="ARBA00022448"/>
    </source>
</evidence>
<protein>
    <recommendedName>
        <fullName evidence="7">Extracellular solute-binding protein family 1</fullName>
    </recommendedName>
</protein>
<dbReference type="Gene3D" id="3.40.190.10">
    <property type="entry name" value="Periplasmic binding protein-like II"/>
    <property type="match status" value="1"/>
</dbReference>
<name>E0RU08_WINT6</name>
<evidence type="ECO:0000256" key="3">
    <source>
        <dbReference type="ARBA" id="ARBA00022729"/>
    </source>
</evidence>
<dbReference type="GO" id="GO:1901982">
    <property type="term" value="F:maltose binding"/>
    <property type="evidence" value="ECO:0007669"/>
    <property type="project" value="TreeGrafter"/>
</dbReference>
<feature type="chain" id="PRO_5003139742" description="Extracellular solute-binding protein family 1" evidence="4">
    <location>
        <begin position="21"/>
        <end position="425"/>
    </location>
</feature>
<feature type="signal peptide" evidence="4">
    <location>
        <begin position="1"/>
        <end position="20"/>
    </location>
</feature>
<dbReference type="PaxDb" id="665571-STHERM_c00880"/>
<keyword evidence="3 4" id="KW-0732">Signal</keyword>
<evidence type="ECO:0000256" key="4">
    <source>
        <dbReference type="SAM" id="SignalP"/>
    </source>
</evidence>
<dbReference type="GO" id="GO:0042956">
    <property type="term" value="P:maltodextrin transmembrane transport"/>
    <property type="evidence" value="ECO:0007669"/>
    <property type="project" value="TreeGrafter"/>
</dbReference>
<keyword evidence="2" id="KW-0813">Transport</keyword>
<gene>
    <name evidence="5" type="ordered locus">STHERM_c00880</name>
</gene>
<reference key="1">
    <citation type="submission" date="2009-08" db="EMBL/GenBank/DDBJ databases">
        <title>The genome sequence of Spirochaeta thermophila DSM6192.</title>
        <authorList>
            <person name="Angelov A."/>
            <person name="Mientus M."/>
            <person name="Wittenberg S."/>
            <person name="Lehmann R."/>
            <person name="Liesegang H."/>
            <person name="Daniel R."/>
            <person name="Liebl W."/>
        </authorList>
    </citation>
    <scope>NUCLEOTIDE SEQUENCE</scope>
    <source>
        <strain>DSM 6192</strain>
    </source>
</reference>
<dbReference type="Pfam" id="PF01547">
    <property type="entry name" value="SBP_bac_1"/>
    <property type="match status" value="1"/>
</dbReference>
<accession>E0RU08</accession>
<evidence type="ECO:0000256" key="1">
    <source>
        <dbReference type="ARBA" id="ARBA00008520"/>
    </source>
</evidence>
<dbReference type="KEGG" id="sta:STHERM_c00880"/>
<organism evidence="5 6">
    <name type="scientific">Winmispira thermophila (strain ATCC 49972 / DSM 6192 / RI 19.B1)</name>
    <name type="common">Spirochaeta thermophila</name>
    <dbReference type="NCBI Taxonomy" id="665571"/>
    <lineage>
        <taxon>Bacteria</taxon>
        <taxon>Pseudomonadati</taxon>
        <taxon>Spirochaetota</taxon>
        <taxon>Spirochaetia</taxon>
        <taxon>Winmispirales</taxon>
        <taxon>Winmispiraceae</taxon>
        <taxon>Winmispira</taxon>
    </lineage>
</organism>
<dbReference type="Proteomes" id="UP000001296">
    <property type="component" value="Chromosome"/>
</dbReference>
<dbReference type="PANTHER" id="PTHR30061">
    <property type="entry name" value="MALTOSE-BINDING PERIPLASMIC PROTEIN"/>
    <property type="match status" value="1"/>
</dbReference>
<dbReference type="GO" id="GO:0055052">
    <property type="term" value="C:ATP-binding cassette (ABC) transporter complex, substrate-binding subunit-containing"/>
    <property type="evidence" value="ECO:0007669"/>
    <property type="project" value="TreeGrafter"/>
</dbReference>
<dbReference type="PANTHER" id="PTHR30061:SF50">
    <property type="entry name" value="MALTOSE_MALTODEXTRIN-BINDING PERIPLASMIC PROTEIN"/>
    <property type="match status" value="1"/>
</dbReference>
<proteinExistence type="inferred from homology"/>
<dbReference type="HOGENOM" id="CLU_031285_10_5_12"/>
<dbReference type="CDD" id="cd13585">
    <property type="entry name" value="PBP2_TMBP_like"/>
    <property type="match status" value="1"/>
</dbReference>
<dbReference type="InterPro" id="IPR006059">
    <property type="entry name" value="SBP"/>
</dbReference>
<dbReference type="AlphaFoldDB" id="E0RU08"/>